<dbReference type="Gene3D" id="3.20.20.120">
    <property type="entry name" value="Enolase-like C-terminal domain"/>
    <property type="match status" value="1"/>
</dbReference>
<dbReference type="SFLD" id="SFLDG00179">
    <property type="entry name" value="mandelate_racemase"/>
    <property type="match status" value="1"/>
</dbReference>
<dbReference type="SFLD" id="SFLDS00001">
    <property type="entry name" value="Enolase"/>
    <property type="match status" value="1"/>
</dbReference>
<evidence type="ECO:0000313" key="6">
    <source>
        <dbReference type="Proteomes" id="UP000509750"/>
    </source>
</evidence>
<dbReference type="EMBL" id="CP058529">
    <property type="protein sequence ID" value="QLG27316.1"/>
    <property type="molecule type" value="Genomic_DNA"/>
</dbReference>
<dbReference type="InterPro" id="IPR013342">
    <property type="entry name" value="Mandelate_racemase_C"/>
</dbReference>
<dbReference type="GO" id="GO:0034194">
    <property type="term" value="P:D-galactonate catabolic process"/>
    <property type="evidence" value="ECO:0007669"/>
    <property type="project" value="InterPro"/>
</dbReference>
<dbReference type="SUPFAM" id="SSF54826">
    <property type="entry name" value="Enolase N-terminal domain-like"/>
    <property type="match status" value="1"/>
</dbReference>
<dbReference type="InterPro" id="IPR029065">
    <property type="entry name" value="Enolase_C-like"/>
</dbReference>
<dbReference type="AlphaFoldDB" id="A0A7D5KF33"/>
<accession>A0A7D5KF33</accession>
<dbReference type="Proteomes" id="UP000509750">
    <property type="component" value="Chromosome"/>
</dbReference>
<dbReference type="InterPro" id="IPR023592">
    <property type="entry name" value="Galactonate_deHydtase"/>
</dbReference>
<dbReference type="Pfam" id="PF02746">
    <property type="entry name" value="MR_MLE_N"/>
    <property type="match status" value="1"/>
</dbReference>
<dbReference type="InterPro" id="IPR036849">
    <property type="entry name" value="Enolase-like_C_sf"/>
</dbReference>
<evidence type="ECO:0000256" key="3">
    <source>
        <dbReference type="ARBA" id="ARBA00023239"/>
    </source>
</evidence>
<evidence type="ECO:0000313" key="5">
    <source>
        <dbReference type="EMBL" id="QLG27316.1"/>
    </source>
</evidence>
<dbReference type="OrthoDB" id="42605at2157"/>
<keyword evidence="3 5" id="KW-0456">Lyase</keyword>
<dbReference type="RefSeq" id="WP_179168891.1">
    <property type="nucleotide sequence ID" value="NZ_CP058529.1"/>
</dbReference>
<evidence type="ECO:0000256" key="2">
    <source>
        <dbReference type="ARBA" id="ARBA00022842"/>
    </source>
</evidence>
<dbReference type="PROSITE" id="PS00909">
    <property type="entry name" value="MR_MLE_2"/>
    <property type="match status" value="1"/>
</dbReference>
<reference evidence="5 6" key="1">
    <citation type="submission" date="2020-07" db="EMBL/GenBank/DDBJ databases">
        <title>Gai3-2, isolated from salt lake.</title>
        <authorList>
            <person name="Cui H."/>
            <person name="Shi X."/>
        </authorList>
    </citation>
    <scope>NUCLEOTIDE SEQUENCE [LARGE SCALE GENOMIC DNA]</scope>
    <source>
        <strain evidence="5 6">Gai3-2</strain>
    </source>
</reference>
<feature type="domain" description="Mandelate racemase/muconate lactonizing enzyme C-terminal" evidence="4">
    <location>
        <begin position="127"/>
        <end position="232"/>
    </location>
</feature>
<evidence type="ECO:0000256" key="1">
    <source>
        <dbReference type="ARBA" id="ARBA00022723"/>
    </source>
</evidence>
<gene>
    <name evidence="5" type="primary">dgoD</name>
    <name evidence="5" type="ORF">HUG10_07040</name>
</gene>
<dbReference type="GO" id="GO:0046872">
    <property type="term" value="F:metal ion binding"/>
    <property type="evidence" value="ECO:0007669"/>
    <property type="project" value="UniProtKB-KW"/>
</dbReference>
<dbReference type="PANTHER" id="PTHR48080">
    <property type="entry name" value="D-GALACTONATE DEHYDRATASE-RELATED"/>
    <property type="match status" value="1"/>
</dbReference>
<dbReference type="GeneID" id="56028575"/>
<dbReference type="InterPro" id="IPR029017">
    <property type="entry name" value="Enolase-like_N"/>
</dbReference>
<dbReference type="InterPro" id="IPR018110">
    <property type="entry name" value="Mandel_Rmase/mucon_lact_enz_CS"/>
</dbReference>
<dbReference type="PROSITE" id="PS00908">
    <property type="entry name" value="MR_MLE_1"/>
    <property type="match status" value="1"/>
</dbReference>
<keyword evidence="1" id="KW-0479">Metal-binding</keyword>
<dbReference type="NCBIfam" id="NF010624">
    <property type="entry name" value="PRK14017.1"/>
    <property type="match status" value="1"/>
</dbReference>
<protein>
    <submittedName>
        <fullName evidence="5">Galactonate dehydratase</fullName>
        <ecNumber evidence="5">4.2.1.6</ecNumber>
    </submittedName>
</protein>
<dbReference type="KEGG" id="halg:HUG10_07040"/>
<dbReference type="InterPro" id="IPR013341">
    <property type="entry name" value="Mandelate_racemase_N_dom"/>
</dbReference>
<dbReference type="SFLD" id="SFLDF00003">
    <property type="entry name" value="D-galactonate_dehydratase"/>
    <property type="match status" value="1"/>
</dbReference>
<organism evidence="5 6">
    <name type="scientific">Halorarum halophilum</name>
    <dbReference type="NCBI Taxonomy" id="2743090"/>
    <lineage>
        <taxon>Archaea</taxon>
        <taxon>Methanobacteriati</taxon>
        <taxon>Methanobacteriota</taxon>
        <taxon>Stenosarchaea group</taxon>
        <taxon>Halobacteria</taxon>
        <taxon>Halobacteriales</taxon>
        <taxon>Haloferacaceae</taxon>
        <taxon>Halorarum</taxon>
    </lineage>
</organism>
<dbReference type="EC" id="4.2.1.6" evidence="5"/>
<name>A0A7D5KF33_9EURY</name>
<dbReference type="Pfam" id="PF13378">
    <property type="entry name" value="MR_MLE_C"/>
    <property type="match status" value="1"/>
</dbReference>
<dbReference type="InterPro" id="IPR034593">
    <property type="entry name" value="DgoD-like"/>
</dbReference>
<dbReference type="CDD" id="cd03325">
    <property type="entry name" value="D-galactonate_dehydratase"/>
    <property type="match status" value="1"/>
</dbReference>
<dbReference type="SUPFAM" id="SSF51604">
    <property type="entry name" value="Enolase C-terminal domain-like"/>
    <property type="match status" value="1"/>
</dbReference>
<dbReference type="GO" id="GO:0009063">
    <property type="term" value="P:amino acid catabolic process"/>
    <property type="evidence" value="ECO:0007669"/>
    <property type="project" value="InterPro"/>
</dbReference>
<dbReference type="PANTHER" id="PTHR48080:SF2">
    <property type="entry name" value="D-GALACTONATE DEHYDRATASE"/>
    <property type="match status" value="1"/>
</dbReference>
<dbReference type="SMART" id="SM00922">
    <property type="entry name" value="MR_MLE"/>
    <property type="match status" value="1"/>
</dbReference>
<evidence type="ECO:0000259" key="4">
    <source>
        <dbReference type="SMART" id="SM00922"/>
    </source>
</evidence>
<proteinExistence type="predicted"/>
<sequence length="392" mass="42728">MKVVDCETFAVPPRWLFVRLETADGTVGWGEHVTGGGGPAPVAAAVAALFEQRLRGADPLHIEDHWTTMYRGGFYRGGPVLMSAIAGIDQALWDIKGKHHGAPVHELLGGRARDRMRVYQWIGGDRPADVGEAAERKVDQGFTAMKMNATEEFRRVESPAAVEAAVARLREVREVVGPDVDVAVDFHGRVAKPMAKKLAAALEPHDPMFVEEPVLSEHLEAFSEVAAHTDSPIATGERLFTRWDFKPLFESGAVDVVQPDLSHAGGITEVRKIAAMAEAYDVALAPHCPLGPVALASCLQVDAATPNAVIQEQSLDIHYNREADLLDYLEDPSVFEYEDGYVDIPDGPGLGVTIDESKVRGAAEDPATVDWGEALSFHRDVWRHEDGSFAEW</sequence>
<dbReference type="GO" id="GO:0008869">
    <property type="term" value="F:galactonate dehydratase activity"/>
    <property type="evidence" value="ECO:0007669"/>
    <property type="project" value="UniProtKB-EC"/>
</dbReference>
<keyword evidence="2" id="KW-0460">Magnesium</keyword>
<keyword evidence="6" id="KW-1185">Reference proteome</keyword>
<dbReference type="Gene3D" id="3.30.390.10">
    <property type="entry name" value="Enolase-like, N-terminal domain"/>
    <property type="match status" value="1"/>
</dbReference>